<protein>
    <submittedName>
        <fullName evidence="2">Uncharacterized protein</fullName>
    </submittedName>
</protein>
<feature type="signal peptide" evidence="1">
    <location>
        <begin position="1"/>
        <end position="18"/>
    </location>
</feature>
<dbReference type="EMBL" id="JBHUEN010000053">
    <property type="protein sequence ID" value="MFD1883784.1"/>
    <property type="molecule type" value="Genomic_DNA"/>
</dbReference>
<dbReference type="Proteomes" id="UP001597213">
    <property type="component" value="Unassembled WGS sequence"/>
</dbReference>
<dbReference type="RefSeq" id="WP_379145384.1">
    <property type="nucleotide sequence ID" value="NZ_JBHUEN010000053.1"/>
</dbReference>
<sequence>MKNPWMSMWMSAAAQVSAAARGQAAAAFKQQQNEMMNAWRDATMEFWMQVWFPWRPASRKRRK</sequence>
<evidence type="ECO:0000313" key="2">
    <source>
        <dbReference type="EMBL" id="MFD1883784.1"/>
    </source>
</evidence>
<reference evidence="3" key="1">
    <citation type="journal article" date="2019" name="Int. J. Syst. Evol. Microbiol.">
        <title>The Global Catalogue of Microorganisms (GCM) 10K type strain sequencing project: providing services to taxonomists for standard genome sequencing and annotation.</title>
        <authorList>
            <consortium name="The Broad Institute Genomics Platform"/>
            <consortium name="The Broad Institute Genome Sequencing Center for Infectious Disease"/>
            <person name="Wu L."/>
            <person name="Ma J."/>
        </authorList>
    </citation>
    <scope>NUCLEOTIDE SEQUENCE [LARGE SCALE GENOMIC DNA]</scope>
    <source>
        <strain evidence="3">CCUG 56029</strain>
    </source>
</reference>
<organism evidence="2 3">
    <name type="scientific">Paracoccus pacificus</name>
    <dbReference type="NCBI Taxonomy" id="1463598"/>
    <lineage>
        <taxon>Bacteria</taxon>
        <taxon>Pseudomonadati</taxon>
        <taxon>Pseudomonadota</taxon>
        <taxon>Alphaproteobacteria</taxon>
        <taxon>Rhodobacterales</taxon>
        <taxon>Paracoccaceae</taxon>
        <taxon>Paracoccus</taxon>
    </lineage>
</organism>
<accession>A0ABW4RCZ5</accession>
<evidence type="ECO:0000256" key="1">
    <source>
        <dbReference type="SAM" id="SignalP"/>
    </source>
</evidence>
<gene>
    <name evidence="2" type="ORF">ACFSCT_18900</name>
</gene>
<proteinExistence type="predicted"/>
<feature type="chain" id="PRO_5046322691" evidence="1">
    <location>
        <begin position="19"/>
        <end position="63"/>
    </location>
</feature>
<keyword evidence="3" id="KW-1185">Reference proteome</keyword>
<name>A0ABW4RCZ5_9RHOB</name>
<evidence type="ECO:0000313" key="3">
    <source>
        <dbReference type="Proteomes" id="UP001597213"/>
    </source>
</evidence>
<comment type="caution">
    <text evidence="2">The sequence shown here is derived from an EMBL/GenBank/DDBJ whole genome shotgun (WGS) entry which is preliminary data.</text>
</comment>
<keyword evidence="1" id="KW-0732">Signal</keyword>